<gene>
    <name evidence="9" type="ORF">OTU49_009443</name>
</gene>
<evidence type="ECO:0000256" key="3">
    <source>
        <dbReference type="ARBA" id="ARBA00022448"/>
    </source>
</evidence>
<evidence type="ECO:0000256" key="7">
    <source>
        <dbReference type="ARBA" id="ARBA00023310"/>
    </source>
</evidence>
<dbReference type="Pfam" id="PF00213">
    <property type="entry name" value="OSCP"/>
    <property type="match status" value="1"/>
</dbReference>
<keyword evidence="5" id="KW-0406">Ion transport</keyword>
<dbReference type="EMBL" id="JARKIK010000074">
    <property type="protein sequence ID" value="KAK8727747.1"/>
    <property type="molecule type" value="Genomic_DNA"/>
</dbReference>
<name>A0AAW0WAN7_CHEQU</name>
<evidence type="ECO:0000256" key="8">
    <source>
        <dbReference type="ARBA" id="ARBA00033369"/>
    </source>
</evidence>
<dbReference type="AlphaFoldDB" id="A0AAW0WAN7"/>
<evidence type="ECO:0000256" key="2">
    <source>
        <dbReference type="ARBA" id="ARBA00007046"/>
    </source>
</evidence>
<evidence type="ECO:0000313" key="9">
    <source>
        <dbReference type="EMBL" id="KAK8727747.1"/>
    </source>
</evidence>
<organism evidence="9 10">
    <name type="scientific">Cherax quadricarinatus</name>
    <name type="common">Australian red claw crayfish</name>
    <dbReference type="NCBI Taxonomy" id="27406"/>
    <lineage>
        <taxon>Eukaryota</taxon>
        <taxon>Metazoa</taxon>
        <taxon>Ecdysozoa</taxon>
        <taxon>Arthropoda</taxon>
        <taxon>Crustacea</taxon>
        <taxon>Multicrustacea</taxon>
        <taxon>Malacostraca</taxon>
        <taxon>Eumalacostraca</taxon>
        <taxon>Eucarida</taxon>
        <taxon>Decapoda</taxon>
        <taxon>Pleocyemata</taxon>
        <taxon>Astacidea</taxon>
        <taxon>Parastacoidea</taxon>
        <taxon>Parastacidae</taxon>
        <taxon>Cherax</taxon>
    </lineage>
</organism>
<evidence type="ECO:0000313" key="10">
    <source>
        <dbReference type="Proteomes" id="UP001445076"/>
    </source>
</evidence>
<comment type="similarity">
    <text evidence="2">Belongs to the ATPase delta chain family.</text>
</comment>
<keyword evidence="3" id="KW-0813">Transport</keyword>
<protein>
    <recommendedName>
        <fullName evidence="8">Oligomycin sensitivity conferral protein</fullName>
    </recommendedName>
</protein>
<dbReference type="NCBIfam" id="TIGR01145">
    <property type="entry name" value="ATP_synt_delta"/>
    <property type="match status" value="1"/>
</dbReference>
<evidence type="ECO:0000256" key="6">
    <source>
        <dbReference type="ARBA" id="ARBA00023136"/>
    </source>
</evidence>
<dbReference type="InterPro" id="IPR000711">
    <property type="entry name" value="ATPase_OSCP/dsu"/>
</dbReference>
<dbReference type="InterPro" id="IPR026015">
    <property type="entry name" value="ATP_synth_OSCP/delta_N_sf"/>
</dbReference>
<dbReference type="PANTHER" id="PTHR11910">
    <property type="entry name" value="ATP SYNTHASE DELTA CHAIN"/>
    <property type="match status" value="1"/>
</dbReference>
<dbReference type="HAMAP" id="MF_01416">
    <property type="entry name" value="ATP_synth_delta_bact"/>
    <property type="match status" value="1"/>
</dbReference>
<sequence>MAAAAEFCVLARSFSTSVAMKQLVKPPIQLFGLEGRYATALYSAASKQKAIDAVDKDMKTFSVLLKTDSQFKEFLLNPLLSKELKKQALDSACAKKNASPLTVNLFGALAENGRMSNIEGVVAAFATIMAAVRGEILCEVTTAKALDAAMKNELESSLKAFLQPGESLQLSLKVDPSIIGGMLVSVGDKYIDMSMASKINRFTSLLQEAV</sequence>
<dbReference type="PRINTS" id="PR00125">
    <property type="entry name" value="ATPASEDELTA"/>
</dbReference>
<dbReference type="Proteomes" id="UP001445076">
    <property type="component" value="Unassembled WGS sequence"/>
</dbReference>
<keyword evidence="6" id="KW-0472">Membrane</keyword>
<evidence type="ECO:0000256" key="5">
    <source>
        <dbReference type="ARBA" id="ARBA00023065"/>
    </source>
</evidence>
<evidence type="ECO:0000256" key="4">
    <source>
        <dbReference type="ARBA" id="ARBA00022781"/>
    </source>
</evidence>
<proteinExistence type="inferred from homology"/>
<keyword evidence="7" id="KW-0066">ATP synthesis</keyword>
<evidence type="ECO:0000256" key="1">
    <source>
        <dbReference type="ARBA" id="ARBA00004370"/>
    </source>
</evidence>
<keyword evidence="10" id="KW-1185">Reference proteome</keyword>
<dbReference type="GO" id="GO:0016020">
    <property type="term" value="C:membrane"/>
    <property type="evidence" value="ECO:0007669"/>
    <property type="project" value="UniProtKB-SubCell"/>
</dbReference>
<comment type="caution">
    <text evidence="9">The sequence shown here is derived from an EMBL/GenBank/DDBJ whole genome shotgun (WGS) entry which is preliminary data.</text>
</comment>
<dbReference type="GO" id="GO:0046933">
    <property type="term" value="F:proton-transporting ATP synthase activity, rotational mechanism"/>
    <property type="evidence" value="ECO:0007669"/>
    <property type="project" value="InterPro"/>
</dbReference>
<dbReference type="Gene3D" id="1.10.520.20">
    <property type="entry name" value="N-terminal domain of the delta subunit of the F1F0-ATP synthase"/>
    <property type="match status" value="1"/>
</dbReference>
<reference evidence="9 10" key="1">
    <citation type="journal article" date="2024" name="BMC Genomics">
        <title>Genome assembly of redclaw crayfish (Cherax quadricarinatus) provides insights into its immune adaptation and hypoxia tolerance.</title>
        <authorList>
            <person name="Liu Z."/>
            <person name="Zheng J."/>
            <person name="Li H."/>
            <person name="Fang K."/>
            <person name="Wang S."/>
            <person name="He J."/>
            <person name="Zhou D."/>
            <person name="Weng S."/>
            <person name="Chi M."/>
            <person name="Gu Z."/>
            <person name="He J."/>
            <person name="Li F."/>
            <person name="Wang M."/>
        </authorList>
    </citation>
    <scope>NUCLEOTIDE SEQUENCE [LARGE SCALE GENOMIC DNA]</scope>
    <source>
        <strain evidence="9">ZL_2023a</strain>
    </source>
</reference>
<keyword evidence="4" id="KW-0375">Hydrogen ion transport</keyword>
<comment type="subcellular location">
    <subcellularLocation>
        <location evidence="1">Membrane</location>
    </subcellularLocation>
</comment>
<dbReference type="SUPFAM" id="SSF47928">
    <property type="entry name" value="N-terminal domain of the delta subunit of the F1F0-ATP synthase"/>
    <property type="match status" value="1"/>
</dbReference>
<accession>A0AAW0WAN7</accession>